<comment type="caution">
    <text evidence="1">The sequence shown here is derived from an EMBL/GenBank/DDBJ whole genome shotgun (WGS) entry which is preliminary data.</text>
</comment>
<protein>
    <submittedName>
        <fullName evidence="1">Uncharacterized protein</fullName>
    </submittedName>
</protein>
<keyword evidence="2" id="KW-1185">Reference proteome</keyword>
<organism evidence="1 2">
    <name type="scientific">Mycetocola zhadangensis</name>
    <dbReference type="NCBI Taxonomy" id="1164595"/>
    <lineage>
        <taxon>Bacteria</taxon>
        <taxon>Bacillati</taxon>
        <taxon>Actinomycetota</taxon>
        <taxon>Actinomycetes</taxon>
        <taxon>Micrococcales</taxon>
        <taxon>Microbacteriaceae</taxon>
        <taxon>Mycetocola</taxon>
    </lineage>
</organism>
<proteinExistence type="predicted"/>
<reference evidence="1 2" key="1">
    <citation type="submission" date="2018-10" db="EMBL/GenBank/DDBJ databases">
        <authorList>
            <person name="Li J."/>
        </authorList>
    </citation>
    <scope>NUCLEOTIDE SEQUENCE [LARGE SCALE GENOMIC DNA]</scope>
    <source>
        <strain evidence="1 2">ZD1-4</strain>
    </source>
</reference>
<evidence type="ECO:0000313" key="2">
    <source>
        <dbReference type="Proteomes" id="UP000282460"/>
    </source>
</evidence>
<evidence type="ECO:0000313" key="1">
    <source>
        <dbReference type="EMBL" id="RLQ81123.1"/>
    </source>
</evidence>
<dbReference type="AlphaFoldDB" id="A0A3L7ISG9"/>
<dbReference type="OrthoDB" id="4978768at2"/>
<sequence>MNSVKDRTVTVWTDGERPLRMFWQDRRWRVSDTPTGIYGESDFIHPLLTHAPVVRIGWRFQVTDEDGESLVVDAIQDDGQWVIAKTYS</sequence>
<dbReference type="Proteomes" id="UP000282460">
    <property type="component" value="Unassembled WGS sequence"/>
</dbReference>
<dbReference type="RefSeq" id="WP_121660596.1">
    <property type="nucleotide sequence ID" value="NZ_BMEK01000004.1"/>
</dbReference>
<gene>
    <name evidence="1" type="ORF">D9V28_15395</name>
</gene>
<accession>A0A3L7ISG9</accession>
<name>A0A3L7ISG9_9MICO</name>
<dbReference type="EMBL" id="RCWJ01000005">
    <property type="protein sequence ID" value="RLQ81123.1"/>
    <property type="molecule type" value="Genomic_DNA"/>
</dbReference>